<dbReference type="Proteomes" id="UP000255277">
    <property type="component" value="Unassembled WGS sequence"/>
</dbReference>
<evidence type="ECO:0000256" key="1">
    <source>
        <dbReference type="SAM" id="MobiDB-lite"/>
    </source>
</evidence>
<feature type="region of interest" description="Disordered" evidence="1">
    <location>
        <begin position="125"/>
        <end position="148"/>
    </location>
</feature>
<dbReference type="STRING" id="1293.SH09_10955"/>
<evidence type="ECO:0000313" key="3">
    <source>
        <dbReference type="EMBL" id="SUM32135.1"/>
    </source>
</evidence>
<proteinExistence type="predicted"/>
<gene>
    <name evidence="3" type="ORF">NCTC12195_01575</name>
    <name evidence="2" type="ORF">SGA02_03980</name>
</gene>
<sequence length="148" mass="17323">MIEFKIKNKETGKVSVFTKEEITVGEAETFYELQQKQTKETEKVREKAKNEIEQEFGSDFENKELLNDLIQNRFVELLDGKKLRKMEREFVISLFSDQGLSEEDILKNMGTKTYAKLVDEIFREINGENEEDTNDVSEEVGKTEEQPQ</sequence>
<evidence type="ECO:0000313" key="5">
    <source>
        <dbReference type="Proteomes" id="UP000321057"/>
    </source>
</evidence>
<dbReference type="EMBL" id="BKAX01000001">
    <property type="protein sequence ID" value="GEQ04570.1"/>
    <property type="molecule type" value="Genomic_DNA"/>
</dbReference>
<dbReference type="EMBL" id="UHDK01000001">
    <property type="protein sequence ID" value="SUM32135.1"/>
    <property type="molecule type" value="Genomic_DNA"/>
</dbReference>
<feature type="compositionally biased region" description="Basic and acidic residues" evidence="1">
    <location>
        <begin position="139"/>
        <end position="148"/>
    </location>
</feature>
<evidence type="ECO:0000313" key="2">
    <source>
        <dbReference type="EMBL" id="GEQ04570.1"/>
    </source>
</evidence>
<reference evidence="3 4" key="1">
    <citation type="submission" date="2018-06" db="EMBL/GenBank/DDBJ databases">
        <authorList>
            <consortium name="Pathogen Informatics"/>
            <person name="Doyle S."/>
        </authorList>
    </citation>
    <scope>NUCLEOTIDE SEQUENCE [LARGE SCALE GENOMIC DNA]</scope>
    <source>
        <strain evidence="3 4">NCTC12195</strain>
    </source>
</reference>
<feature type="compositionally biased region" description="Acidic residues" evidence="1">
    <location>
        <begin position="127"/>
        <end position="138"/>
    </location>
</feature>
<reference evidence="2 5" key="2">
    <citation type="submission" date="2019-07" db="EMBL/GenBank/DDBJ databases">
        <title>Whole genome shotgun sequence of Staphylococcus gallinarum NBRC 109767.</title>
        <authorList>
            <person name="Hosoyama A."/>
            <person name="Uohara A."/>
            <person name="Ohji S."/>
            <person name="Ichikawa N."/>
        </authorList>
    </citation>
    <scope>NUCLEOTIDE SEQUENCE [LARGE SCALE GENOMIC DNA]</scope>
    <source>
        <strain evidence="2 5">NBRC 109767</strain>
    </source>
</reference>
<keyword evidence="5" id="KW-1185">Reference proteome</keyword>
<evidence type="ECO:0000313" key="4">
    <source>
        <dbReference type="Proteomes" id="UP000255277"/>
    </source>
</evidence>
<dbReference type="OrthoDB" id="2405607at2"/>
<name>A0A0D0RL77_STAGA</name>
<accession>A0A0D0RL77</accession>
<dbReference type="AlphaFoldDB" id="A0A0D0RL77"/>
<organism evidence="3 4">
    <name type="scientific">Staphylococcus gallinarum</name>
    <dbReference type="NCBI Taxonomy" id="1293"/>
    <lineage>
        <taxon>Bacteria</taxon>
        <taxon>Bacillati</taxon>
        <taxon>Bacillota</taxon>
        <taxon>Bacilli</taxon>
        <taxon>Bacillales</taxon>
        <taxon>Staphylococcaceae</taxon>
        <taxon>Staphylococcus</taxon>
    </lineage>
</organism>
<dbReference type="RefSeq" id="WP_042739687.1">
    <property type="nucleotide sequence ID" value="NZ_BKAX01000001.1"/>
</dbReference>
<dbReference type="Proteomes" id="UP000321057">
    <property type="component" value="Unassembled WGS sequence"/>
</dbReference>
<protein>
    <submittedName>
        <fullName evidence="3">Putative gp48</fullName>
    </submittedName>
</protein>